<dbReference type="PROSITE" id="PS51257">
    <property type="entry name" value="PROKAR_LIPOPROTEIN"/>
    <property type="match status" value="1"/>
</dbReference>
<feature type="chain" id="PRO_5046511174" description="DUF4382 domain-containing protein" evidence="1">
    <location>
        <begin position="23"/>
        <end position="266"/>
    </location>
</feature>
<sequence length="266" mass="28118">MKKYIYKIKLVIVAALVLTSCAVDDDDPVRNPVGTIEASLANPVVRIAATDTSYDLTVNLSGVLPTSAQLDYKLDGVDLVVQGNQGSNTISITVDMSSSLFRTVTLEDIIMFYASAQNYNMTVSSTNKSTTIVKGTDNFAVMTWGNNTDIDLLMTAAPAPTPPFDTAAPTTPIVGLSILVVPEEVITFPAVLPDGDYALSVVPYAAFNTPIEFTLTVVMGTSASTIVGTVDSGLAAGGFFNIVYNTIEEFGRLSVSGSSFTLTNQL</sequence>
<dbReference type="RefSeq" id="WP_349240508.1">
    <property type="nucleotide sequence ID" value="NZ_JAVTTO010000001.1"/>
</dbReference>
<dbReference type="EMBL" id="JAVTTO010000001">
    <property type="protein sequence ID" value="MDT7831257.1"/>
    <property type="molecule type" value="Genomic_DNA"/>
</dbReference>
<dbReference type="Proteomes" id="UP001257277">
    <property type="component" value="Unassembled WGS sequence"/>
</dbReference>
<organism evidence="2 3">
    <name type="scientific">Asprobacillus argus</name>
    <dbReference type="NCBI Taxonomy" id="3076534"/>
    <lineage>
        <taxon>Bacteria</taxon>
        <taxon>Pseudomonadati</taxon>
        <taxon>Bacteroidota</taxon>
        <taxon>Flavobacteriia</taxon>
        <taxon>Flavobacteriales</taxon>
        <taxon>Flavobacteriaceae</taxon>
        <taxon>Asprobacillus</taxon>
    </lineage>
</organism>
<name>A0ABU3LCI5_9FLAO</name>
<evidence type="ECO:0000313" key="2">
    <source>
        <dbReference type="EMBL" id="MDT7831257.1"/>
    </source>
</evidence>
<evidence type="ECO:0008006" key="4">
    <source>
        <dbReference type="Google" id="ProtNLM"/>
    </source>
</evidence>
<comment type="caution">
    <text evidence="2">The sequence shown here is derived from an EMBL/GenBank/DDBJ whole genome shotgun (WGS) entry which is preliminary data.</text>
</comment>
<evidence type="ECO:0000256" key="1">
    <source>
        <dbReference type="SAM" id="SignalP"/>
    </source>
</evidence>
<reference evidence="2 3" key="1">
    <citation type="submission" date="2023-09" db="EMBL/GenBank/DDBJ databases">
        <title>Novel taxa isolated from Blanes Bay.</title>
        <authorList>
            <person name="Rey-Velasco X."/>
            <person name="Lucena T."/>
        </authorList>
    </citation>
    <scope>NUCLEOTIDE SEQUENCE [LARGE SCALE GENOMIC DNA]</scope>
    <source>
        <strain evidence="2 3">S356</strain>
    </source>
</reference>
<keyword evidence="1" id="KW-0732">Signal</keyword>
<evidence type="ECO:0000313" key="3">
    <source>
        <dbReference type="Proteomes" id="UP001257277"/>
    </source>
</evidence>
<feature type="signal peptide" evidence="1">
    <location>
        <begin position="1"/>
        <end position="22"/>
    </location>
</feature>
<keyword evidence="3" id="KW-1185">Reference proteome</keyword>
<proteinExistence type="predicted"/>
<protein>
    <recommendedName>
        <fullName evidence="4">DUF4382 domain-containing protein</fullName>
    </recommendedName>
</protein>
<gene>
    <name evidence="2" type="ORF">RQM59_02640</name>
</gene>
<accession>A0ABU3LCI5</accession>